<feature type="domain" description="DNA-directed DNA polymerase family A palm" evidence="4">
    <location>
        <begin position="459"/>
        <end position="671"/>
    </location>
</feature>
<dbReference type="Gene3D" id="3.30.70.370">
    <property type="match status" value="1"/>
</dbReference>
<keyword evidence="6" id="KW-1185">Reference proteome</keyword>
<dbReference type="SUPFAM" id="SSF56672">
    <property type="entry name" value="DNA/RNA polymerases"/>
    <property type="match status" value="1"/>
</dbReference>
<dbReference type="OrthoDB" id="14842at10239"/>
<dbReference type="InterPro" id="IPR002562">
    <property type="entry name" value="3'-5'_exonuclease_dom"/>
</dbReference>
<dbReference type="Pfam" id="PF01612">
    <property type="entry name" value="DNA_pol_A_exo1"/>
    <property type="match status" value="1"/>
</dbReference>
<keyword evidence="5" id="KW-0239">DNA-directed DNA polymerase</keyword>
<dbReference type="Gene3D" id="1.10.150.20">
    <property type="entry name" value="5' to 3' exonuclease, C-terminal subdomain"/>
    <property type="match status" value="1"/>
</dbReference>
<keyword evidence="2" id="KW-1194">Viral DNA replication</keyword>
<dbReference type="SUPFAM" id="SSF53098">
    <property type="entry name" value="Ribonuclease H-like"/>
    <property type="match status" value="1"/>
</dbReference>
<dbReference type="InterPro" id="IPR036397">
    <property type="entry name" value="RNaseH_sf"/>
</dbReference>
<dbReference type="InterPro" id="IPR001098">
    <property type="entry name" value="DNA-dir_DNA_pol_A_palm_dom"/>
</dbReference>
<dbReference type="GO" id="GO:0006261">
    <property type="term" value="P:DNA-templated DNA replication"/>
    <property type="evidence" value="ECO:0007669"/>
    <property type="project" value="InterPro"/>
</dbReference>
<dbReference type="GO" id="GO:0008408">
    <property type="term" value="F:3'-5' exonuclease activity"/>
    <property type="evidence" value="ECO:0007669"/>
    <property type="project" value="InterPro"/>
</dbReference>
<dbReference type="GO" id="GO:0003677">
    <property type="term" value="F:DNA binding"/>
    <property type="evidence" value="ECO:0007669"/>
    <property type="project" value="InterPro"/>
</dbReference>
<reference evidence="5 6" key="1">
    <citation type="submission" date="2016-02" db="EMBL/GenBank/DDBJ databases">
        <title>Isolation and characterization of bacteriophages from East Africa Rift Valley soda lakes.</title>
        <authorList>
            <person name="van Zyl L.J."/>
            <person name="Nemavhulani S."/>
            <person name="Cowan D.A."/>
            <person name="Trindade M.I."/>
        </authorList>
    </citation>
    <scope>NUCLEOTIDE SEQUENCE [LARGE SCALE GENOMIC DNA]</scope>
</reference>
<dbReference type="FunFam" id="1.10.150.20:FF:000002">
    <property type="entry name" value="DNA polymerase I"/>
    <property type="match status" value="1"/>
</dbReference>
<evidence type="ECO:0000313" key="6">
    <source>
        <dbReference type="Proteomes" id="UP000224134"/>
    </source>
</evidence>
<evidence type="ECO:0000259" key="3">
    <source>
        <dbReference type="SMART" id="SM00474"/>
    </source>
</evidence>
<evidence type="ECO:0000259" key="4">
    <source>
        <dbReference type="SMART" id="SM00482"/>
    </source>
</evidence>
<dbReference type="InterPro" id="IPR002298">
    <property type="entry name" value="DNA_polymerase_A"/>
</dbReference>
<dbReference type="KEGG" id="vg:40070760"/>
<evidence type="ECO:0000313" key="5">
    <source>
        <dbReference type="EMBL" id="AMQ66716.1"/>
    </source>
</evidence>
<dbReference type="SMART" id="SM00474">
    <property type="entry name" value="35EXOc"/>
    <property type="match status" value="1"/>
</dbReference>
<dbReference type="RefSeq" id="YP_009595202.1">
    <property type="nucleotide sequence ID" value="NC_041879.1"/>
</dbReference>
<dbReference type="GeneID" id="40070760"/>
<dbReference type="GO" id="GO:0003887">
    <property type="term" value="F:DNA-directed DNA polymerase activity"/>
    <property type="evidence" value="ECO:0007669"/>
    <property type="project" value="UniProtKB-KW"/>
</dbReference>
<evidence type="ECO:0000256" key="1">
    <source>
        <dbReference type="ARBA" id="ARBA00022705"/>
    </source>
</evidence>
<keyword evidence="1" id="KW-0235">DNA replication</keyword>
<dbReference type="EMBL" id="KU665491">
    <property type="protein sequence ID" value="AMQ66716.1"/>
    <property type="molecule type" value="Genomic_DNA"/>
</dbReference>
<organism evidence="5 6">
    <name type="scientific">Bacillus phage Mgbh1</name>
    <dbReference type="NCBI Taxonomy" id="1796993"/>
    <lineage>
        <taxon>Viruses</taxon>
        <taxon>Duplodnaviria</taxon>
        <taxon>Heunggongvirae</taxon>
        <taxon>Uroviricota</taxon>
        <taxon>Caudoviricetes</taxon>
        <taxon>Magadivirus</taxon>
        <taxon>Magadivirus Mgbh1</taxon>
    </lineage>
</organism>
<dbReference type="GO" id="GO:0039693">
    <property type="term" value="P:viral DNA genome replication"/>
    <property type="evidence" value="ECO:0007669"/>
    <property type="project" value="UniProtKB-KW"/>
</dbReference>
<dbReference type="Gene3D" id="3.30.420.10">
    <property type="entry name" value="Ribonuclease H-like superfamily/Ribonuclease H"/>
    <property type="match status" value="1"/>
</dbReference>
<dbReference type="GO" id="GO:0006302">
    <property type="term" value="P:double-strand break repair"/>
    <property type="evidence" value="ECO:0007669"/>
    <property type="project" value="TreeGrafter"/>
</dbReference>
<name>A0A142F1Q9_9CAUD</name>
<proteinExistence type="predicted"/>
<sequence length="717" mass="81765">MEIKIESISLNRNTSEGLKTAVEKRKESGVGETLEEAFSRIYAMKNTDADKRKIAEVERAILSGEIGREKKQLESGKKLSKAEVLRLWNVLEDRKKEERIRHLIESKPDNYFLVSNARELAELKESIEQADIISVDCETFGEKDGDQFDPYIGKMAGFSITANDRHYYIPLNHTEETELSEEDVFSSLKIPLESTPNVMHNAPFDAKFFYVRYGIDLITNLYADTNIMSMALNENISHKLKDLAHAWLKLEDSYPFDKLFSKGYRFNEVPLDAAVVYAAGDTEKTQKLYDWMMGVFDSREDLSEIKRLVFDVEMPVCRTFIRADLRGIGFDPKKAVEVDRQFEREVIEIEKDIHRMVGEINLNSPKQLQQTLFGELGLPDLAKGSTKSDVLEKLSQKHPIVPKIIEHRKITKLRSSFTQPLPKKIKADGKIHPSHNSWGAVTGRFTCKDPNTQQMPSNRNEIRHLFLADLGRILIGIDYSQIELRVLAHLANDPVLIRAFNEGRDIHSTTAAQITGIPYEQIEERKDIDGTKEQKARKNAKPVNFGIAYGITSVGLANQLNTTKQEAQKIIDSYFKGYPNIKRYMDEQVRMARTKGYVLDMFGRKRRLANQYRRGFTGGADRQAGNFPIQSSAGTILKKAVVALEPILPELGVNISLQIHDELLFDCPASITSEEVRLIVDTMENAHKLVVPLKCDAEIYPNRWAEKVEWSDWFKSS</sequence>
<feature type="domain" description="3'-5' exonuclease" evidence="3">
    <location>
        <begin position="111"/>
        <end position="297"/>
    </location>
</feature>
<dbReference type="PANTHER" id="PTHR10133">
    <property type="entry name" value="DNA POLYMERASE I"/>
    <property type="match status" value="1"/>
</dbReference>
<accession>A0A142F1Q9</accession>
<dbReference type="Proteomes" id="UP000224134">
    <property type="component" value="Segment"/>
</dbReference>
<dbReference type="PRINTS" id="PR00868">
    <property type="entry name" value="DNAPOLI"/>
</dbReference>
<dbReference type="InterPro" id="IPR043502">
    <property type="entry name" value="DNA/RNA_pol_sf"/>
</dbReference>
<dbReference type="InterPro" id="IPR012337">
    <property type="entry name" value="RNaseH-like_sf"/>
</dbReference>
<keyword evidence="5" id="KW-0808">Transferase</keyword>
<dbReference type="Gene3D" id="1.20.1060.10">
    <property type="entry name" value="Taq DNA Polymerase, Chain T, domain 4"/>
    <property type="match status" value="1"/>
</dbReference>
<keyword evidence="5" id="KW-0548">Nucleotidyltransferase</keyword>
<dbReference type="SMART" id="SM00482">
    <property type="entry name" value="POLAc"/>
    <property type="match status" value="1"/>
</dbReference>
<dbReference type="Pfam" id="PF00476">
    <property type="entry name" value="DNA_pol_A"/>
    <property type="match status" value="1"/>
</dbReference>
<evidence type="ECO:0000256" key="2">
    <source>
        <dbReference type="ARBA" id="ARBA00023109"/>
    </source>
</evidence>
<dbReference type="PANTHER" id="PTHR10133:SF27">
    <property type="entry name" value="DNA POLYMERASE NU"/>
    <property type="match status" value="1"/>
</dbReference>
<protein>
    <submittedName>
        <fullName evidence="5">DNA-directed DNA polymerase-like protein</fullName>
    </submittedName>
</protein>